<evidence type="ECO:0008006" key="3">
    <source>
        <dbReference type="Google" id="ProtNLM"/>
    </source>
</evidence>
<dbReference type="Proteomes" id="UP000547510">
    <property type="component" value="Unassembled WGS sequence"/>
</dbReference>
<organism evidence="1 2">
    <name type="scientific">Saccharothrix tamanrassetensis</name>
    <dbReference type="NCBI Taxonomy" id="1051531"/>
    <lineage>
        <taxon>Bacteria</taxon>
        <taxon>Bacillati</taxon>
        <taxon>Actinomycetota</taxon>
        <taxon>Actinomycetes</taxon>
        <taxon>Pseudonocardiales</taxon>
        <taxon>Pseudonocardiaceae</taxon>
        <taxon>Saccharothrix</taxon>
    </lineage>
</organism>
<comment type="caution">
    <text evidence="1">The sequence shown here is derived from an EMBL/GenBank/DDBJ whole genome shotgun (WGS) entry which is preliminary data.</text>
</comment>
<name>A0A841CRE5_9PSEU</name>
<reference evidence="1 2" key="1">
    <citation type="submission" date="2020-08" db="EMBL/GenBank/DDBJ databases">
        <title>Genomic Encyclopedia of Type Strains, Phase III (KMG-III): the genomes of soil and plant-associated and newly described type strains.</title>
        <authorList>
            <person name="Whitman W."/>
        </authorList>
    </citation>
    <scope>NUCLEOTIDE SEQUENCE [LARGE SCALE GENOMIC DNA]</scope>
    <source>
        <strain evidence="1 2">CECT 8640</strain>
    </source>
</reference>
<dbReference type="EMBL" id="JACHJN010000012">
    <property type="protein sequence ID" value="MBB5959810.1"/>
    <property type="molecule type" value="Genomic_DNA"/>
</dbReference>
<proteinExistence type="predicted"/>
<accession>A0A841CRE5</accession>
<gene>
    <name evidence="1" type="ORF">FHS29_006431</name>
</gene>
<dbReference type="AlphaFoldDB" id="A0A841CRE5"/>
<dbReference type="RefSeq" id="WP_184697068.1">
    <property type="nucleotide sequence ID" value="NZ_JACHJN010000012.1"/>
</dbReference>
<evidence type="ECO:0000313" key="1">
    <source>
        <dbReference type="EMBL" id="MBB5959810.1"/>
    </source>
</evidence>
<sequence>MRSPDDRQPVPRGGSSFAELAQRFAERVAAVRPCVDAQYVRPDWVQRNAELERDLLPVPPVDFLRHPSIAFQMFVNERLLPHELPYVRARLTDESLLAEPSVGGPPTVPLPGTDLRTSSNTVHQLFHLLRYEEATGRRIDDAATIVEWGGGFGALMRLIVARHGGEPTCVIFDTPIFSAVQWLYLCAVFGEERIVLHDTAPVRPIRGRVNLVPIGLAGATEVDADLFISNWALNESMPKAKQDVVDRRWFGADSLLLAMHAEDPFTEAVRAAGARALPVGDFLPGQQYLVT</sequence>
<protein>
    <recommendedName>
        <fullName evidence="3">Sugar O-methyltransferase</fullName>
    </recommendedName>
</protein>
<evidence type="ECO:0000313" key="2">
    <source>
        <dbReference type="Proteomes" id="UP000547510"/>
    </source>
</evidence>
<keyword evidence="2" id="KW-1185">Reference proteome</keyword>